<reference evidence="1" key="1">
    <citation type="thesis" date="2020" institute="ProQuest LLC" country="789 East Eisenhower Parkway, Ann Arbor, MI, USA">
        <title>Comparative Genomics and Chromosome Evolution.</title>
        <authorList>
            <person name="Mudd A.B."/>
        </authorList>
    </citation>
    <scope>NUCLEOTIDE SEQUENCE</scope>
    <source>
        <strain evidence="1">237g6f4</strain>
        <tissue evidence="1">Blood</tissue>
    </source>
</reference>
<evidence type="ECO:0000313" key="2">
    <source>
        <dbReference type="Proteomes" id="UP000824782"/>
    </source>
</evidence>
<gene>
    <name evidence="1" type="ORF">GDO81_010952</name>
</gene>
<dbReference type="Proteomes" id="UP000824782">
    <property type="component" value="Unassembled WGS sequence"/>
</dbReference>
<keyword evidence="2" id="KW-1185">Reference proteome</keyword>
<accession>A0AAV7C3S8</accession>
<dbReference type="EMBL" id="WNYA01000004">
    <property type="protein sequence ID" value="KAG8579581.1"/>
    <property type="molecule type" value="Genomic_DNA"/>
</dbReference>
<comment type="caution">
    <text evidence="1">The sequence shown here is derived from an EMBL/GenBank/DDBJ whole genome shotgun (WGS) entry which is preliminary data.</text>
</comment>
<name>A0AAV7C3S8_ENGPU</name>
<evidence type="ECO:0000313" key="1">
    <source>
        <dbReference type="EMBL" id="KAG8579581.1"/>
    </source>
</evidence>
<proteinExistence type="predicted"/>
<sequence length="118" mass="13052">MDRWLLGLLHPGDDGYRGGFSLPWMNSEEHAAEATAGGLSLLSSDFRNRDWSFSRPRPMCRVLGHYQVTGQVYPGSILRKAAISLPGWVRSSFLLLRADGDVPSCLFRKGSVMSPLLS</sequence>
<dbReference type="AlphaFoldDB" id="A0AAV7C3S8"/>
<protein>
    <submittedName>
        <fullName evidence="1">Uncharacterized protein</fullName>
    </submittedName>
</protein>
<organism evidence="1 2">
    <name type="scientific">Engystomops pustulosus</name>
    <name type="common">Tungara frog</name>
    <name type="synonym">Physalaemus pustulosus</name>
    <dbReference type="NCBI Taxonomy" id="76066"/>
    <lineage>
        <taxon>Eukaryota</taxon>
        <taxon>Metazoa</taxon>
        <taxon>Chordata</taxon>
        <taxon>Craniata</taxon>
        <taxon>Vertebrata</taxon>
        <taxon>Euteleostomi</taxon>
        <taxon>Amphibia</taxon>
        <taxon>Batrachia</taxon>
        <taxon>Anura</taxon>
        <taxon>Neobatrachia</taxon>
        <taxon>Hyloidea</taxon>
        <taxon>Leptodactylidae</taxon>
        <taxon>Leiuperinae</taxon>
        <taxon>Engystomops</taxon>
    </lineage>
</organism>